<gene>
    <name evidence="2" type="ORF">QOZ88_10575</name>
</gene>
<dbReference type="PANTHER" id="PTHR28008">
    <property type="entry name" value="DOMAIN PROTEIN, PUTATIVE (AFU_ORTHOLOGUE AFUA_3G10980)-RELATED"/>
    <property type="match status" value="1"/>
</dbReference>
<organism evidence="2 3">
    <name type="scientific">Blastococcus carthaginiensis</name>
    <dbReference type="NCBI Taxonomy" id="3050034"/>
    <lineage>
        <taxon>Bacteria</taxon>
        <taxon>Bacillati</taxon>
        <taxon>Actinomycetota</taxon>
        <taxon>Actinomycetes</taxon>
        <taxon>Geodermatophilales</taxon>
        <taxon>Geodermatophilaceae</taxon>
        <taxon>Blastococcus</taxon>
    </lineage>
</organism>
<evidence type="ECO:0000313" key="2">
    <source>
        <dbReference type="EMBL" id="MDP5183083.1"/>
    </source>
</evidence>
<comment type="caution">
    <text evidence="2">The sequence shown here is derived from an EMBL/GenBank/DDBJ whole genome shotgun (WGS) entry which is preliminary data.</text>
</comment>
<keyword evidence="1" id="KW-1133">Transmembrane helix</keyword>
<dbReference type="EMBL" id="JASNFN010000011">
    <property type="protein sequence ID" value="MDP5183083.1"/>
    <property type="molecule type" value="Genomic_DNA"/>
</dbReference>
<feature type="transmembrane region" description="Helical" evidence="1">
    <location>
        <begin position="88"/>
        <end position="110"/>
    </location>
</feature>
<accession>A0ABT9IBZ1</accession>
<dbReference type="Proteomes" id="UP001233673">
    <property type="component" value="Unassembled WGS sequence"/>
</dbReference>
<keyword evidence="3" id="KW-1185">Reference proteome</keyword>
<keyword evidence="1" id="KW-0812">Transmembrane</keyword>
<reference evidence="3" key="1">
    <citation type="submission" date="2023-05" db="EMBL/GenBank/DDBJ databases">
        <title>Draft genome of Pseudofrankia sp. BMG5.37.</title>
        <authorList>
            <person name="Gtari M."/>
            <person name="Ghodhbane F."/>
            <person name="Sbissi I."/>
        </authorList>
    </citation>
    <scope>NUCLEOTIDE SEQUENCE [LARGE SCALE GENOMIC DNA]</scope>
    <source>
        <strain evidence="3">BMG 814</strain>
    </source>
</reference>
<evidence type="ECO:0000313" key="3">
    <source>
        <dbReference type="Proteomes" id="UP001233673"/>
    </source>
</evidence>
<proteinExistence type="predicted"/>
<protein>
    <submittedName>
        <fullName evidence="2">VanZ family protein</fullName>
    </submittedName>
</protein>
<keyword evidence="1" id="KW-0472">Membrane</keyword>
<dbReference type="PANTHER" id="PTHR28008:SF1">
    <property type="entry name" value="DOMAIN PROTEIN, PUTATIVE (AFU_ORTHOLOGUE AFUA_3G10980)-RELATED"/>
    <property type="match status" value="1"/>
</dbReference>
<name>A0ABT9IBZ1_9ACTN</name>
<sequence>MRTTRTGLPQAAFAVALLVSVVVLFLPASGVPTAPPGTDKAVHLLVFAALAVAGRWAGLPHLPLGAGLAVYALGSELVQGLTPLGRSMSLADVVADIAGILLGLLAWAALSRRAR</sequence>
<evidence type="ECO:0000256" key="1">
    <source>
        <dbReference type="SAM" id="Phobius"/>
    </source>
</evidence>
<dbReference type="RefSeq" id="WP_305999742.1">
    <property type="nucleotide sequence ID" value="NZ_JASNFN010000011.1"/>
</dbReference>